<evidence type="ECO:0000313" key="1">
    <source>
        <dbReference type="Proteomes" id="UP000095287"/>
    </source>
</evidence>
<evidence type="ECO:0000313" key="2">
    <source>
        <dbReference type="WBParaSite" id="L893_g14626.t1"/>
    </source>
</evidence>
<dbReference type="Proteomes" id="UP000095287">
    <property type="component" value="Unplaced"/>
</dbReference>
<accession>A0A1I7YB99</accession>
<name>A0A1I7YB99_9BILA</name>
<organism evidence="1 2">
    <name type="scientific">Steinernema glaseri</name>
    <dbReference type="NCBI Taxonomy" id="37863"/>
    <lineage>
        <taxon>Eukaryota</taxon>
        <taxon>Metazoa</taxon>
        <taxon>Ecdysozoa</taxon>
        <taxon>Nematoda</taxon>
        <taxon>Chromadorea</taxon>
        <taxon>Rhabditida</taxon>
        <taxon>Tylenchina</taxon>
        <taxon>Panagrolaimomorpha</taxon>
        <taxon>Strongyloidoidea</taxon>
        <taxon>Steinernematidae</taxon>
        <taxon>Steinernema</taxon>
    </lineage>
</organism>
<protein>
    <submittedName>
        <fullName evidence="2">Transposase</fullName>
    </submittedName>
</protein>
<sequence length="75" mass="8900">MSYFRKHDVWDGLTRQKVLGKNQFCGVKFRMRIEVRRIASEDQTLEKIFGQDTGGSIVCLYWYLARRNKVKVKSN</sequence>
<keyword evidence="1" id="KW-1185">Reference proteome</keyword>
<reference evidence="2" key="1">
    <citation type="submission" date="2016-11" db="UniProtKB">
        <authorList>
            <consortium name="WormBaseParasite"/>
        </authorList>
    </citation>
    <scope>IDENTIFICATION</scope>
</reference>
<proteinExistence type="predicted"/>
<dbReference type="WBParaSite" id="L893_g14626.t1">
    <property type="protein sequence ID" value="L893_g14626.t1"/>
    <property type="gene ID" value="L893_g14626"/>
</dbReference>
<dbReference type="AlphaFoldDB" id="A0A1I7YB99"/>